<comment type="caution">
    <text evidence="6">The sequence shown here is derived from an EMBL/GenBank/DDBJ whole genome shotgun (WGS) entry which is preliminary data.</text>
</comment>
<evidence type="ECO:0000313" key="7">
    <source>
        <dbReference type="Proteomes" id="UP001465331"/>
    </source>
</evidence>
<protein>
    <submittedName>
        <fullName evidence="6">Sulfatase-like hydrolase/transferase</fullName>
    </submittedName>
</protein>
<evidence type="ECO:0000313" key="6">
    <source>
        <dbReference type="EMBL" id="MES0872725.1"/>
    </source>
</evidence>
<dbReference type="Pfam" id="PF00884">
    <property type="entry name" value="Sulfatase"/>
    <property type="match status" value="1"/>
</dbReference>
<dbReference type="InterPro" id="IPR024607">
    <property type="entry name" value="Sulfatase_CS"/>
</dbReference>
<keyword evidence="3" id="KW-0378">Hydrolase</keyword>
<evidence type="ECO:0000259" key="5">
    <source>
        <dbReference type="Pfam" id="PF00884"/>
    </source>
</evidence>
<dbReference type="PROSITE" id="PS00523">
    <property type="entry name" value="SULFATASE_1"/>
    <property type="match status" value="1"/>
</dbReference>
<dbReference type="InterPro" id="IPR000917">
    <property type="entry name" value="Sulfatase_N"/>
</dbReference>
<dbReference type="EMBL" id="JBEPIJ010000001">
    <property type="protein sequence ID" value="MES0872725.1"/>
    <property type="molecule type" value="Genomic_DNA"/>
</dbReference>
<name>A0ABV2A7J8_9GAMM</name>
<organism evidence="6 7">
    <name type="scientific">Sinimarinibacterium thermocellulolyticum</name>
    <dbReference type="NCBI Taxonomy" id="3170016"/>
    <lineage>
        <taxon>Bacteria</taxon>
        <taxon>Pseudomonadati</taxon>
        <taxon>Pseudomonadota</taxon>
        <taxon>Gammaproteobacteria</taxon>
        <taxon>Nevskiales</taxon>
        <taxon>Nevskiaceae</taxon>
        <taxon>Sinimarinibacterium</taxon>
    </lineage>
</organism>
<feature type="domain" description="Sulfatase N-terminal" evidence="5">
    <location>
        <begin position="65"/>
        <end position="423"/>
    </location>
</feature>
<keyword evidence="4" id="KW-0106">Calcium</keyword>
<dbReference type="Gene3D" id="3.30.1120.10">
    <property type="match status" value="1"/>
</dbReference>
<evidence type="ECO:0000256" key="2">
    <source>
        <dbReference type="ARBA" id="ARBA00022723"/>
    </source>
</evidence>
<evidence type="ECO:0000256" key="3">
    <source>
        <dbReference type="ARBA" id="ARBA00022801"/>
    </source>
</evidence>
<sequence length="550" mass="61532">MKRTLLIALLVSAALAAALYVARVHILLHVTGWVSAIKHPVGSNREVPWQRGPDAPSRPPGARPPNIIVILFDDLGYNDVSTYGGGMPEVPTPNIDAVAAAGVRFRNGYAANAVCAPSRASLLTGRYHSRFGFEYTPTPGNMARVAPMLDTQRRRRLPTIVHPERAADIAGFDELGLPPAEITLAEMLKPAGYHNVHIGKWHLGGTDALRPLNQGFDESLYMENGLYLPVDHPEVVNSRQDFDPIDRFLWANMRYATSYNAGDWFEPRGYLTDYYTDEAIRVIEANRHRPFFLYLAHWAPHTPLQAAKADYDALAHIPDHRRRVYGAMLRAVDRSVGRVRAALQAQGLAEHTLLIVTSDNGAPNYLGLPDLNRPFRGWKLTLFEGGVRVPFVAQWPARIPAGIDFPHPVSSIDIVPTAVAAAGARLPEDRVIDGRDLLPYLRGEIEAPPHEALFWRDGSYQMVIARGWKLQVAKRPDKHWLFHLDVDPTEQHDLADRRPDKVAELRALLDAHNAQMAEPMWPSFVELPVLIDKTLAEPESPDDEYVYWQN</sequence>
<evidence type="ECO:0000256" key="1">
    <source>
        <dbReference type="ARBA" id="ARBA00008779"/>
    </source>
</evidence>
<accession>A0ABV2A7J8</accession>
<dbReference type="Gene3D" id="3.40.720.10">
    <property type="entry name" value="Alkaline Phosphatase, subunit A"/>
    <property type="match status" value="1"/>
</dbReference>
<dbReference type="SUPFAM" id="SSF53649">
    <property type="entry name" value="Alkaline phosphatase-like"/>
    <property type="match status" value="1"/>
</dbReference>
<dbReference type="Proteomes" id="UP001465331">
    <property type="component" value="Unassembled WGS sequence"/>
</dbReference>
<reference evidence="6 7" key="1">
    <citation type="submission" date="2024-06" db="EMBL/GenBank/DDBJ databases">
        <authorList>
            <person name="Li Z."/>
            <person name="Jiang Y."/>
        </authorList>
    </citation>
    <scope>NUCLEOTIDE SEQUENCE [LARGE SCALE GENOMIC DNA]</scope>
    <source>
        <strain evidence="6 7">HSW-8</strain>
    </source>
</reference>
<gene>
    <name evidence="6" type="ORF">ABSH63_01685</name>
</gene>
<dbReference type="InterPro" id="IPR017850">
    <property type="entry name" value="Alkaline_phosphatase_core_sf"/>
</dbReference>
<proteinExistence type="inferred from homology"/>
<evidence type="ECO:0000256" key="4">
    <source>
        <dbReference type="ARBA" id="ARBA00022837"/>
    </source>
</evidence>
<dbReference type="PANTHER" id="PTHR42693:SF53">
    <property type="entry name" value="ENDO-4-O-SULFATASE"/>
    <property type="match status" value="1"/>
</dbReference>
<keyword evidence="7" id="KW-1185">Reference proteome</keyword>
<comment type="similarity">
    <text evidence="1">Belongs to the sulfatase family.</text>
</comment>
<dbReference type="RefSeq" id="WP_352886834.1">
    <property type="nucleotide sequence ID" value="NZ_JBEPIJ010000001.1"/>
</dbReference>
<keyword evidence="2" id="KW-0479">Metal-binding</keyword>
<dbReference type="PANTHER" id="PTHR42693">
    <property type="entry name" value="ARYLSULFATASE FAMILY MEMBER"/>
    <property type="match status" value="1"/>
</dbReference>
<dbReference type="InterPro" id="IPR050738">
    <property type="entry name" value="Sulfatase"/>
</dbReference>